<dbReference type="GO" id="GO:0006646">
    <property type="term" value="P:phosphatidylethanolamine biosynthetic process"/>
    <property type="evidence" value="ECO:0007669"/>
    <property type="project" value="UniProtKB-UniRule"/>
</dbReference>
<feature type="active site" description="Charge relay system; for autoendoproteolytic cleavage activity" evidence="11">
    <location>
        <position position="173"/>
    </location>
</feature>
<reference evidence="12 13" key="1">
    <citation type="submission" date="2013-08" db="EMBL/GenBank/DDBJ databases">
        <authorList>
            <person name="Weinstock G."/>
            <person name="Sodergren E."/>
            <person name="Wylie T."/>
            <person name="Fulton L."/>
            <person name="Fulton R."/>
            <person name="Fronick C."/>
            <person name="O'Laughlin M."/>
            <person name="Godfrey J."/>
            <person name="Miner T."/>
            <person name="Herter B."/>
            <person name="Appelbaum E."/>
            <person name="Cordes M."/>
            <person name="Lek S."/>
            <person name="Wollam A."/>
            <person name="Pepin K.H."/>
            <person name="Palsikar V.B."/>
            <person name="Mitreva M."/>
            <person name="Wilson R.K."/>
        </authorList>
    </citation>
    <scope>NUCLEOTIDE SEQUENCE [LARGE SCALE GENOMIC DNA]</scope>
    <source>
        <strain evidence="12 13">ATCC BAA-474</strain>
    </source>
</reference>
<organism evidence="12 13">
    <name type="scientific">Cetobacterium somerae ATCC BAA-474</name>
    <dbReference type="NCBI Taxonomy" id="1319815"/>
    <lineage>
        <taxon>Bacteria</taxon>
        <taxon>Fusobacteriati</taxon>
        <taxon>Fusobacteriota</taxon>
        <taxon>Fusobacteriia</taxon>
        <taxon>Fusobacteriales</taxon>
        <taxon>Fusobacteriaceae</taxon>
        <taxon>Cetobacterium</taxon>
    </lineage>
</organism>
<dbReference type="STRING" id="1319815.HMPREF0202_00347"/>
<keyword evidence="7 11" id="KW-0594">Phospholipid biosynthesis</keyword>
<keyword evidence="9 11" id="KW-1208">Phospholipid metabolism</keyword>
<comment type="similarity">
    <text evidence="11">Belongs to the phosphatidylserine decarboxylase family. PSD-B subfamily. Prokaryotic type II sub-subfamily.</text>
</comment>
<dbReference type="InterPro" id="IPR003817">
    <property type="entry name" value="PS_Dcarbxylase"/>
</dbReference>
<evidence type="ECO:0000256" key="6">
    <source>
        <dbReference type="ARBA" id="ARBA00023145"/>
    </source>
</evidence>
<dbReference type="HAMAP" id="MF_00663">
    <property type="entry name" value="PS_decarb_PSD_B_type2"/>
    <property type="match status" value="1"/>
</dbReference>
<dbReference type="HOGENOM" id="CLU_029061_2_2_0"/>
<comment type="cofactor">
    <cofactor evidence="11">
        <name>pyruvate</name>
        <dbReference type="ChEBI" id="CHEBI:15361"/>
    </cofactor>
    <text evidence="11">Binds 1 pyruvoyl group covalently per subunit.</text>
</comment>
<dbReference type="Pfam" id="PF02666">
    <property type="entry name" value="PS_Dcarbxylase"/>
    <property type="match status" value="1"/>
</dbReference>
<evidence type="ECO:0000256" key="3">
    <source>
        <dbReference type="ARBA" id="ARBA00022793"/>
    </source>
</evidence>
<dbReference type="PANTHER" id="PTHR10067:SF17">
    <property type="entry name" value="PHOSPHATIDYLSERINE DECARBOXYLASE PROENZYME 2"/>
    <property type="match status" value="1"/>
</dbReference>
<keyword evidence="2 11" id="KW-0444">Lipid biosynthesis</keyword>
<evidence type="ECO:0000256" key="10">
    <source>
        <dbReference type="ARBA" id="ARBA00023317"/>
    </source>
</evidence>
<feature type="chain" id="PRO_5023481658" description="Phosphatidylserine decarboxylase alpha chain" evidence="11">
    <location>
        <begin position="260"/>
        <end position="299"/>
    </location>
</feature>
<dbReference type="GO" id="GO:0004609">
    <property type="term" value="F:phosphatidylserine decarboxylase activity"/>
    <property type="evidence" value="ECO:0007669"/>
    <property type="project" value="UniProtKB-UniRule"/>
</dbReference>
<dbReference type="AlphaFoldDB" id="U7VDV5"/>
<dbReference type="EMBL" id="AXZF01000015">
    <property type="protein sequence ID" value="ERT69656.1"/>
    <property type="molecule type" value="Genomic_DNA"/>
</dbReference>
<feature type="active site" description="Schiff-base intermediate with substrate; via pyruvic acid; for decarboxylase activity" evidence="11">
    <location>
        <position position="260"/>
    </location>
</feature>
<comment type="pathway">
    <text evidence="11">Phospholipid metabolism; phosphatidylethanolamine biosynthesis; phosphatidylethanolamine from CDP-diacylglycerol: step 2/2.</text>
</comment>
<feature type="active site" description="Charge relay system; for autoendoproteolytic cleavage activity" evidence="11">
    <location>
        <position position="117"/>
    </location>
</feature>
<comment type="PTM">
    <text evidence="11">Is synthesized initially as an inactive proenzyme. Formation of the active enzyme involves a self-maturation process in which the active site pyruvoyl group is generated from an internal serine residue via an autocatalytic post-translational modification. Two non-identical subunits are generated from the proenzyme in this reaction, and the pyruvate is formed at the N-terminus of the alpha chain, which is derived from the carboxyl end of the proenzyme. The autoendoproteolytic cleavage occurs by a canonical serine protease mechanism, in which the side chain hydroxyl group of the serine supplies its oxygen atom to form the C-terminus of the beta chain, while the remainder of the serine residue undergoes an oxidative deamination to produce ammonia and the pyruvoyl prosthetic group on the alpha chain. During this reaction, the Ser that is part of the protease active site of the proenzyme becomes the pyruvoyl prosthetic group, which constitutes an essential element of the active site of the mature decarboxylase.</text>
</comment>
<evidence type="ECO:0000256" key="11">
    <source>
        <dbReference type="HAMAP-Rule" id="MF_00663"/>
    </source>
</evidence>
<evidence type="ECO:0000256" key="2">
    <source>
        <dbReference type="ARBA" id="ARBA00022516"/>
    </source>
</evidence>
<comment type="catalytic activity">
    <reaction evidence="11">
        <text>a 1,2-diacyl-sn-glycero-3-phospho-L-serine + H(+) = a 1,2-diacyl-sn-glycero-3-phosphoethanolamine + CO2</text>
        <dbReference type="Rhea" id="RHEA:20828"/>
        <dbReference type="ChEBI" id="CHEBI:15378"/>
        <dbReference type="ChEBI" id="CHEBI:16526"/>
        <dbReference type="ChEBI" id="CHEBI:57262"/>
        <dbReference type="ChEBI" id="CHEBI:64612"/>
        <dbReference type="EC" id="4.1.1.65"/>
    </reaction>
</comment>
<comment type="function">
    <text evidence="11">Catalyzes the formation of phosphatidylethanolamine (PtdEtn) from phosphatidylserine (PtdSer).</text>
</comment>
<keyword evidence="6 11" id="KW-0865">Zymogen</keyword>
<dbReference type="PATRIC" id="fig|1319815.3.peg.332"/>
<dbReference type="Proteomes" id="UP000017081">
    <property type="component" value="Unassembled WGS sequence"/>
</dbReference>
<keyword evidence="10 11" id="KW-0670">Pyruvate</keyword>
<dbReference type="RefSeq" id="WP_023049896.1">
    <property type="nucleotide sequence ID" value="NZ_CP173065.2"/>
</dbReference>
<dbReference type="NCBIfam" id="TIGR00163">
    <property type="entry name" value="PS_decarb"/>
    <property type="match status" value="1"/>
</dbReference>
<evidence type="ECO:0000256" key="1">
    <source>
        <dbReference type="ARBA" id="ARBA00005189"/>
    </source>
</evidence>
<feature type="active site" description="Charge relay system; for autoendoproteolytic cleavage activity" evidence="11">
    <location>
        <position position="260"/>
    </location>
</feature>
<keyword evidence="4 11" id="KW-0443">Lipid metabolism</keyword>
<dbReference type="InterPro" id="IPR033179">
    <property type="entry name" value="PSD_type2_pro"/>
</dbReference>
<evidence type="ECO:0000256" key="5">
    <source>
        <dbReference type="ARBA" id="ARBA00023136"/>
    </source>
</evidence>
<keyword evidence="11" id="KW-1003">Cell membrane</keyword>
<evidence type="ECO:0000256" key="8">
    <source>
        <dbReference type="ARBA" id="ARBA00023239"/>
    </source>
</evidence>
<dbReference type="EC" id="4.1.1.65" evidence="11"/>
<dbReference type="NCBIfam" id="NF001941">
    <property type="entry name" value="PRK00723.1"/>
    <property type="match status" value="1"/>
</dbReference>
<proteinExistence type="inferred from homology"/>
<dbReference type="GO" id="GO:0005886">
    <property type="term" value="C:plasma membrane"/>
    <property type="evidence" value="ECO:0007669"/>
    <property type="project" value="UniProtKB-SubCell"/>
</dbReference>
<comment type="caution">
    <text evidence="12">The sequence shown here is derived from an EMBL/GenBank/DDBJ whole genome shotgun (WGS) entry which is preliminary data.</text>
</comment>
<keyword evidence="8 11" id="KW-0456">Lyase</keyword>
<feature type="modified residue" description="Pyruvic acid (Ser); by autocatalysis" evidence="11">
    <location>
        <position position="260"/>
    </location>
</feature>
<dbReference type="UniPathway" id="UPA00558">
    <property type="reaction ID" value="UER00616"/>
</dbReference>
<gene>
    <name evidence="11" type="primary">psd</name>
    <name evidence="12" type="ORF">HMPREF0202_00347</name>
</gene>
<keyword evidence="5 11" id="KW-0472">Membrane</keyword>
<comment type="pathway">
    <text evidence="1">Lipid metabolism.</text>
</comment>
<dbReference type="eggNOG" id="COG0688">
    <property type="taxonomic scope" value="Bacteria"/>
</dbReference>
<keyword evidence="3 11" id="KW-0210">Decarboxylase</keyword>
<evidence type="ECO:0000256" key="9">
    <source>
        <dbReference type="ARBA" id="ARBA00023264"/>
    </source>
</evidence>
<dbReference type="PANTHER" id="PTHR10067">
    <property type="entry name" value="PHOSPHATIDYLSERINE DECARBOXYLASE"/>
    <property type="match status" value="1"/>
</dbReference>
<sequence length="299" mass="34411">MNFDKINYIERKTGEIKTEIPPGEGFLKFLYYNPLGKLPLNLVVRKKFLTDYYGKKMSEKSSIEKIKPFVEENSINMNESKKRVEEFTSFNDFFIRELKEGAREIAGDENILVSPADGKILIFNNLKETTKFFLKGDEFTLEEFLMDKEEAKKFQGGTMVIIRLAPVDYHRFHFPADGIIGESKLIDGYYYSVSPYAIKKNFRVYCENKREVSILKTEKFGEIVLSEIGATMVGGIKQTYRPNTLVKKGEEKGYFFFGGSSCVLLFQENKVDFDKDILENSSKGLETKVYMGEKIGKAK</sequence>
<evidence type="ECO:0000256" key="4">
    <source>
        <dbReference type="ARBA" id="ARBA00023098"/>
    </source>
</evidence>
<keyword evidence="13" id="KW-1185">Reference proteome</keyword>
<name>U7VDV5_9FUSO</name>
<feature type="site" description="Cleavage (non-hydrolytic); by autocatalysis" evidence="11">
    <location>
        <begin position="259"/>
        <end position="260"/>
    </location>
</feature>
<comment type="subcellular location">
    <subcellularLocation>
        <location evidence="11">Cell membrane</location>
        <topology evidence="11">Peripheral membrane protein</topology>
    </subcellularLocation>
</comment>
<dbReference type="InterPro" id="IPR033177">
    <property type="entry name" value="PSD-B"/>
</dbReference>
<accession>U7VDV5</accession>
<feature type="chain" id="PRO_5023481659" description="Phosphatidylserine decarboxylase beta chain" evidence="11">
    <location>
        <begin position="1"/>
        <end position="259"/>
    </location>
</feature>
<evidence type="ECO:0000313" key="12">
    <source>
        <dbReference type="EMBL" id="ERT69656.1"/>
    </source>
</evidence>
<comment type="subunit">
    <text evidence="11">Heterodimer of a large membrane-associated beta subunit and a small pyruvoyl-containing alpha subunit.</text>
</comment>
<evidence type="ECO:0000313" key="13">
    <source>
        <dbReference type="Proteomes" id="UP000017081"/>
    </source>
</evidence>
<evidence type="ECO:0000256" key="7">
    <source>
        <dbReference type="ARBA" id="ARBA00023209"/>
    </source>
</evidence>
<protein>
    <recommendedName>
        <fullName evidence="11">Phosphatidylserine decarboxylase proenzyme</fullName>
        <ecNumber evidence="11">4.1.1.65</ecNumber>
    </recommendedName>
    <component>
        <recommendedName>
            <fullName evidence="11">Phosphatidylserine decarboxylase alpha chain</fullName>
        </recommendedName>
    </component>
    <component>
        <recommendedName>
            <fullName evidence="11">Phosphatidylserine decarboxylase beta chain</fullName>
        </recommendedName>
    </component>
</protein>